<evidence type="ECO:0000313" key="5">
    <source>
        <dbReference type="Proteomes" id="UP001592528"/>
    </source>
</evidence>
<feature type="compositionally biased region" description="Low complexity" evidence="2">
    <location>
        <begin position="373"/>
        <end position="392"/>
    </location>
</feature>
<feature type="domain" description="Cell envelope-related transcriptional attenuator" evidence="3">
    <location>
        <begin position="89"/>
        <end position="244"/>
    </location>
</feature>
<sequence>MSAAGILVLGAAGAGYLYEHLNGNIRTASLYTDTPGGTQADAGHRSSGLGVEKPDAFGHTPLNILLIGSDTRDSAADCQIGGDCGPGANADVEMLVHLSADRSNATVMSIPRDTMMDLPACTDPTTGDHTSGSYDQINSALQYGPACSVAAVHKLTGIPIDHFVMIDFSGVVSMSDAVGGVNVCVDNNVYDPYSGLKLSKGTHTLKGTAALEFLRTRHGFDDGSDLGRTYAQHVFITQMVDKVKTAGTLSDPAALWRLANSATKALTVDTGLGSLAKLIGLGEDLGKVPADRITLTTMQTHADPQDSNRVVVDAKAQQLFDAIINDRSLTAAAAKPTPSPSASADPSASAGAMASTTPTTTAAEAAAAKAAAAKSAAPNPSRASRSTGAGAALDGAHAQTGDQVNSCAQVGDLYTVQVNGVGMTPIQAYAASPGVPDSAP</sequence>
<dbReference type="NCBIfam" id="TIGR00350">
    <property type="entry name" value="lytR_cpsA_psr"/>
    <property type="match status" value="1"/>
</dbReference>
<name>A0ABV6UM73_9ACTN</name>
<dbReference type="Proteomes" id="UP001592528">
    <property type="component" value="Unassembled WGS sequence"/>
</dbReference>
<keyword evidence="5" id="KW-1185">Reference proteome</keyword>
<dbReference type="InterPro" id="IPR050922">
    <property type="entry name" value="LytR/CpsA/Psr_CW_biosynth"/>
</dbReference>
<dbReference type="EMBL" id="JBHEZZ010000007">
    <property type="protein sequence ID" value="MFC1402549.1"/>
    <property type="molecule type" value="Genomic_DNA"/>
</dbReference>
<evidence type="ECO:0000256" key="2">
    <source>
        <dbReference type="SAM" id="MobiDB-lite"/>
    </source>
</evidence>
<comment type="caution">
    <text evidence="4">The sequence shown here is derived from an EMBL/GenBank/DDBJ whole genome shotgun (WGS) entry which is preliminary data.</text>
</comment>
<dbReference type="PANTHER" id="PTHR33392:SF6">
    <property type="entry name" value="POLYISOPRENYL-TEICHOIC ACID--PEPTIDOGLYCAN TEICHOIC ACID TRANSFERASE TAGU"/>
    <property type="match status" value="1"/>
</dbReference>
<comment type="similarity">
    <text evidence="1">Belongs to the LytR/CpsA/Psr (LCP) family.</text>
</comment>
<dbReference type="InterPro" id="IPR004474">
    <property type="entry name" value="LytR_CpsA_psr"/>
</dbReference>
<gene>
    <name evidence="4" type="ORF">ACEZDJ_14780</name>
</gene>
<feature type="region of interest" description="Disordered" evidence="2">
    <location>
        <begin position="373"/>
        <end position="395"/>
    </location>
</feature>
<dbReference type="RefSeq" id="WP_332262531.1">
    <property type="nucleotide sequence ID" value="NZ_JBHEZZ010000007.1"/>
</dbReference>
<accession>A0ABV6UM73</accession>
<dbReference type="Gene3D" id="3.40.630.190">
    <property type="entry name" value="LCP protein"/>
    <property type="match status" value="1"/>
</dbReference>
<evidence type="ECO:0000256" key="1">
    <source>
        <dbReference type="ARBA" id="ARBA00006068"/>
    </source>
</evidence>
<organism evidence="4 5">
    <name type="scientific">Streptacidiphilus cavernicola</name>
    <dbReference type="NCBI Taxonomy" id="3342716"/>
    <lineage>
        <taxon>Bacteria</taxon>
        <taxon>Bacillati</taxon>
        <taxon>Actinomycetota</taxon>
        <taxon>Actinomycetes</taxon>
        <taxon>Kitasatosporales</taxon>
        <taxon>Streptomycetaceae</taxon>
        <taxon>Streptacidiphilus</taxon>
    </lineage>
</organism>
<feature type="region of interest" description="Disordered" evidence="2">
    <location>
        <begin position="331"/>
        <end position="357"/>
    </location>
</feature>
<evidence type="ECO:0000259" key="3">
    <source>
        <dbReference type="Pfam" id="PF03816"/>
    </source>
</evidence>
<evidence type="ECO:0000313" key="4">
    <source>
        <dbReference type="EMBL" id="MFC1402549.1"/>
    </source>
</evidence>
<reference evidence="4 5" key="1">
    <citation type="submission" date="2024-09" db="EMBL/GenBank/DDBJ databases">
        <authorList>
            <person name="Lee S.D."/>
        </authorList>
    </citation>
    <scope>NUCLEOTIDE SEQUENCE [LARGE SCALE GENOMIC DNA]</scope>
    <source>
        <strain evidence="4 5">N1-5</strain>
    </source>
</reference>
<dbReference type="Pfam" id="PF03816">
    <property type="entry name" value="LytR_cpsA_psr"/>
    <property type="match status" value="1"/>
</dbReference>
<dbReference type="PANTHER" id="PTHR33392">
    <property type="entry name" value="POLYISOPRENYL-TEICHOIC ACID--PEPTIDOGLYCAN TEICHOIC ACID TRANSFERASE TAGU"/>
    <property type="match status" value="1"/>
</dbReference>
<protein>
    <submittedName>
        <fullName evidence="4">LCP family protein</fullName>
    </submittedName>
</protein>
<proteinExistence type="inferred from homology"/>